<accession>A0A2P5FX10</accession>
<comment type="caution">
    <text evidence="1">The sequence shown here is derived from an EMBL/GenBank/DDBJ whole genome shotgun (WGS) entry which is preliminary data.</text>
</comment>
<dbReference type="InParanoid" id="A0A2P5FX10"/>
<organism evidence="1 2">
    <name type="scientific">Trema orientale</name>
    <name type="common">Charcoal tree</name>
    <name type="synonym">Celtis orientalis</name>
    <dbReference type="NCBI Taxonomy" id="63057"/>
    <lineage>
        <taxon>Eukaryota</taxon>
        <taxon>Viridiplantae</taxon>
        <taxon>Streptophyta</taxon>
        <taxon>Embryophyta</taxon>
        <taxon>Tracheophyta</taxon>
        <taxon>Spermatophyta</taxon>
        <taxon>Magnoliopsida</taxon>
        <taxon>eudicotyledons</taxon>
        <taxon>Gunneridae</taxon>
        <taxon>Pentapetalae</taxon>
        <taxon>rosids</taxon>
        <taxon>fabids</taxon>
        <taxon>Rosales</taxon>
        <taxon>Cannabaceae</taxon>
        <taxon>Trema</taxon>
    </lineage>
</organism>
<dbReference type="Proteomes" id="UP000237000">
    <property type="component" value="Unassembled WGS sequence"/>
</dbReference>
<sequence length="70" mass="7800">MFELATVQITLLKGMFASTLLPPRSRPLVKFFHTIECSLIETIPIEGVPSKDIILLLGEGIIIVQNSMFQ</sequence>
<evidence type="ECO:0000313" key="1">
    <source>
        <dbReference type="EMBL" id="POO02332.1"/>
    </source>
</evidence>
<evidence type="ECO:0000313" key="2">
    <source>
        <dbReference type="Proteomes" id="UP000237000"/>
    </source>
</evidence>
<proteinExistence type="predicted"/>
<reference evidence="2" key="1">
    <citation type="submission" date="2016-06" db="EMBL/GenBank/DDBJ databases">
        <title>Parallel loss of symbiosis genes in relatives of nitrogen-fixing non-legume Parasponia.</title>
        <authorList>
            <person name="Van Velzen R."/>
            <person name="Holmer R."/>
            <person name="Bu F."/>
            <person name="Rutten L."/>
            <person name="Van Zeijl A."/>
            <person name="Liu W."/>
            <person name="Santuari L."/>
            <person name="Cao Q."/>
            <person name="Sharma T."/>
            <person name="Shen D."/>
            <person name="Roswanjaya Y."/>
            <person name="Wardhani T."/>
            <person name="Kalhor M.S."/>
            <person name="Jansen J."/>
            <person name="Van den Hoogen J."/>
            <person name="Gungor B."/>
            <person name="Hartog M."/>
            <person name="Hontelez J."/>
            <person name="Verver J."/>
            <person name="Yang W.-C."/>
            <person name="Schijlen E."/>
            <person name="Repin R."/>
            <person name="Schilthuizen M."/>
            <person name="Schranz E."/>
            <person name="Heidstra R."/>
            <person name="Miyata K."/>
            <person name="Fedorova E."/>
            <person name="Kohlen W."/>
            <person name="Bisseling T."/>
            <person name="Smit S."/>
            <person name="Geurts R."/>
        </authorList>
    </citation>
    <scope>NUCLEOTIDE SEQUENCE [LARGE SCALE GENOMIC DNA]</scope>
    <source>
        <strain evidence="2">cv. RG33-2</strain>
    </source>
</reference>
<dbReference type="EMBL" id="JXTC01000005">
    <property type="protein sequence ID" value="POO02332.1"/>
    <property type="molecule type" value="Genomic_DNA"/>
</dbReference>
<dbReference type="AlphaFoldDB" id="A0A2P5FX10"/>
<keyword evidence="2" id="KW-1185">Reference proteome</keyword>
<name>A0A2P5FX10_TREOI</name>
<feature type="non-terminal residue" evidence="1">
    <location>
        <position position="70"/>
    </location>
</feature>
<gene>
    <name evidence="1" type="ORF">TorRG33x02_021160</name>
</gene>
<protein>
    <submittedName>
        <fullName evidence="1">Uncharacterized protein</fullName>
    </submittedName>
</protein>